<accession>A0AAE9Y6R2</accession>
<dbReference type="RefSeq" id="WP_272736139.1">
    <property type="nucleotide sequence ID" value="NZ_CP116942.1"/>
</dbReference>
<dbReference type="Proteomes" id="UP001216390">
    <property type="component" value="Chromosome"/>
</dbReference>
<protein>
    <submittedName>
        <fullName evidence="2">Uncharacterized protein</fullName>
    </submittedName>
</protein>
<reference evidence="2" key="1">
    <citation type="submission" date="2023-01" db="EMBL/GenBank/DDBJ databases">
        <title>The diversity of Class Acidimicrobiia in South China Sea sediment environments and the proposal of Iamia marina sp. nov., a novel species of the genus Iamia.</title>
        <authorList>
            <person name="He Y."/>
            <person name="Tian X."/>
        </authorList>
    </citation>
    <scope>NUCLEOTIDE SEQUENCE</scope>
    <source>
        <strain evidence="2">DSM 19957</strain>
    </source>
</reference>
<evidence type="ECO:0000313" key="2">
    <source>
        <dbReference type="EMBL" id="WCO66616.1"/>
    </source>
</evidence>
<organism evidence="2 3">
    <name type="scientific">Iamia majanohamensis</name>
    <dbReference type="NCBI Taxonomy" id="467976"/>
    <lineage>
        <taxon>Bacteria</taxon>
        <taxon>Bacillati</taxon>
        <taxon>Actinomycetota</taxon>
        <taxon>Acidimicrobiia</taxon>
        <taxon>Acidimicrobiales</taxon>
        <taxon>Iamiaceae</taxon>
        <taxon>Iamia</taxon>
    </lineage>
</organism>
<proteinExistence type="predicted"/>
<gene>
    <name evidence="2" type="ORF">PO878_19140</name>
</gene>
<keyword evidence="1" id="KW-0472">Membrane</keyword>
<keyword evidence="1" id="KW-0812">Transmembrane</keyword>
<feature type="transmembrane region" description="Helical" evidence="1">
    <location>
        <begin position="99"/>
        <end position="121"/>
    </location>
</feature>
<evidence type="ECO:0000313" key="3">
    <source>
        <dbReference type="Proteomes" id="UP001216390"/>
    </source>
</evidence>
<name>A0AAE9Y6R2_9ACTN</name>
<dbReference type="AlphaFoldDB" id="A0AAE9Y6R2"/>
<dbReference type="EMBL" id="CP116942">
    <property type="protein sequence ID" value="WCO66616.1"/>
    <property type="molecule type" value="Genomic_DNA"/>
</dbReference>
<keyword evidence="3" id="KW-1185">Reference proteome</keyword>
<feature type="transmembrane region" description="Helical" evidence="1">
    <location>
        <begin position="12"/>
        <end position="36"/>
    </location>
</feature>
<dbReference type="KEGG" id="ima:PO878_19140"/>
<keyword evidence="1" id="KW-1133">Transmembrane helix</keyword>
<sequence length="141" mass="15262">MSDRRPPRHGWRTLPGLLLPGLVALVVLVVLSTTVWPGQATVTRHVLCDDARPDAFVLYEEYDTGATIESPRGSTSIRFTMQCVSADGRTEDVGWLRPVALVAALYAVLAIPVVVVARLVLRRRRDRPGPDGPPISGGPVS</sequence>
<evidence type="ECO:0000256" key="1">
    <source>
        <dbReference type="SAM" id="Phobius"/>
    </source>
</evidence>